<dbReference type="GO" id="GO:0005543">
    <property type="term" value="F:phospholipid binding"/>
    <property type="evidence" value="ECO:0007669"/>
    <property type="project" value="TreeGrafter"/>
</dbReference>
<dbReference type="OrthoDB" id="10255128at2759"/>
<dbReference type="PROSITE" id="PS51741">
    <property type="entry name" value="F_BAR"/>
    <property type="match status" value="1"/>
</dbReference>
<reference evidence="7" key="1">
    <citation type="submission" date="2021-02" db="EMBL/GenBank/DDBJ databases">
        <authorList>
            <person name="Nowell W R."/>
        </authorList>
    </citation>
    <scope>NUCLEOTIDE SEQUENCE</scope>
</reference>
<dbReference type="GO" id="GO:0005768">
    <property type="term" value="C:endosome"/>
    <property type="evidence" value="ECO:0007669"/>
    <property type="project" value="TreeGrafter"/>
</dbReference>
<sequence length="325" mass="37647">MNLFSRKSVVPPPSLSSQPSISNAATAGPEAFANNSAYGRGFFEPGAYSVALKRCENGHDLAQQLADMFEERAQLESVYTNQLRAWSRKWHTELVKSQEYGTNKKLWDQTATAGEQMAEVHGALSSSLTDSLIPKLRQWRKDNYEKSRIHYKKTKEFEKEFMDAQKSWSKLLDKISEYKSAYYAACKAAKLADDAERSASEEQRRKLADKAEVARREVGSAKAKYEQAVNEAREQRPRYESAMKEVFERTQAFEKKRLDFFKETFEEFSKVLETATEDNPTLKKMNEDYKTSITAHDSNEDLSWWDQNYGTQTNSRWPEYEEYRD</sequence>
<dbReference type="EMBL" id="CAJNOR010002057">
    <property type="protein sequence ID" value="CAF1241334.1"/>
    <property type="molecule type" value="Genomic_DNA"/>
</dbReference>
<dbReference type="SMART" id="SM00055">
    <property type="entry name" value="FCH"/>
    <property type="match status" value="1"/>
</dbReference>
<dbReference type="Gene3D" id="1.20.1270.60">
    <property type="entry name" value="Arfaptin homology (AH) domain/BAR domain"/>
    <property type="match status" value="1"/>
</dbReference>
<evidence type="ECO:0000256" key="3">
    <source>
        <dbReference type="SAM" id="Coils"/>
    </source>
</evidence>
<evidence type="ECO:0000256" key="1">
    <source>
        <dbReference type="ARBA" id="ARBA00004184"/>
    </source>
</evidence>
<name>A0A814ZFQ8_ADIRI</name>
<dbReference type="InterPro" id="IPR001060">
    <property type="entry name" value="FCH_dom"/>
</dbReference>
<proteinExistence type="predicted"/>
<feature type="region of interest" description="Disordered" evidence="4">
    <location>
        <begin position="301"/>
        <end position="325"/>
    </location>
</feature>
<evidence type="ECO:0000313" key="7">
    <source>
        <dbReference type="EMBL" id="CAF1241334.1"/>
    </source>
</evidence>
<dbReference type="PANTHER" id="PTHR23065">
    <property type="entry name" value="PROLINE-SERINE-THREONINE PHOSPHATASE INTERACTING PROTEIN 1"/>
    <property type="match status" value="1"/>
</dbReference>
<feature type="region of interest" description="Disordered" evidence="4">
    <location>
        <begin position="1"/>
        <end position="26"/>
    </location>
</feature>
<evidence type="ECO:0000313" key="6">
    <source>
        <dbReference type="EMBL" id="CAF0827624.1"/>
    </source>
</evidence>
<comment type="caution">
    <text evidence="7">The sequence shown here is derived from an EMBL/GenBank/DDBJ whole genome shotgun (WGS) entry which is preliminary data.</text>
</comment>
<accession>A0A814ZFQ8</accession>
<dbReference type="PANTHER" id="PTHR23065:SF11">
    <property type="entry name" value="SYNDAPIN, ISOFORM C"/>
    <property type="match status" value="1"/>
</dbReference>
<organism evidence="7 8">
    <name type="scientific">Adineta ricciae</name>
    <name type="common">Rotifer</name>
    <dbReference type="NCBI Taxonomy" id="249248"/>
    <lineage>
        <taxon>Eukaryota</taxon>
        <taxon>Metazoa</taxon>
        <taxon>Spiralia</taxon>
        <taxon>Gnathifera</taxon>
        <taxon>Rotifera</taxon>
        <taxon>Eurotatoria</taxon>
        <taxon>Bdelloidea</taxon>
        <taxon>Adinetida</taxon>
        <taxon>Adinetidae</taxon>
        <taxon>Adineta</taxon>
    </lineage>
</organism>
<dbReference type="Pfam" id="PF00611">
    <property type="entry name" value="FCH"/>
    <property type="match status" value="1"/>
</dbReference>
<dbReference type="Proteomes" id="UP000663828">
    <property type="component" value="Unassembled WGS sequence"/>
</dbReference>
<dbReference type="GO" id="GO:0005886">
    <property type="term" value="C:plasma membrane"/>
    <property type="evidence" value="ECO:0007669"/>
    <property type="project" value="TreeGrafter"/>
</dbReference>
<comment type="subcellular location">
    <subcellularLocation>
        <location evidence="1">Endomembrane system</location>
        <topology evidence="1">Peripheral membrane protein</topology>
    </subcellularLocation>
</comment>
<protein>
    <recommendedName>
        <fullName evidence="5">F-BAR domain-containing protein</fullName>
    </recommendedName>
</protein>
<dbReference type="EMBL" id="CAJNOJ010000017">
    <property type="protein sequence ID" value="CAF0827624.1"/>
    <property type="molecule type" value="Genomic_DNA"/>
</dbReference>
<dbReference type="FunFam" id="1.20.1270.60:FF:000009">
    <property type="entry name" value="Protein kinase C and casein kinase substrate in neurons 2"/>
    <property type="match status" value="1"/>
</dbReference>
<evidence type="ECO:0000256" key="2">
    <source>
        <dbReference type="PROSITE-ProRule" id="PRU01077"/>
    </source>
</evidence>
<evidence type="ECO:0000259" key="5">
    <source>
        <dbReference type="PROSITE" id="PS51741"/>
    </source>
</evidence>
<feature type="compositionally biased region" description="Low complexity" evidence="4">
    <location>
        <begin position="1"/>
        <end position="22"/>
    </location>
</feature>
<dbReference type="GO" id="GO:0030100">
    <property type="term" value="P:regulation of endocytosis"/>
    <property type="evidence" value="ECO:0007669"/>
    <property type="project" value="TreeGrafter"/>
</dbReference>
<dbReference type="SUPFAM" id="SSF103657">
    <property type="entry name" value="BAR/IMD domain-like"/>
    <property type="match status" value="1"/>
</dbReference>
<dbReference type="Proteomes" id="UP000663852">
    <property type="component" value="Unassembled WGS sequence"/>
</dbReference>
<dbReference type="GO" id="GO:0007010">
    <property type="term" value="P:cytoskeleton organization"/>
    <property type="evidence" value="ECO:0007669"/>
    <property type="project" value="TreeGrafter"/>
</dbReference>
<keyword evidence="2 3" id="KW-0175">Coiled coil</keyword>
<dbReference type="AlphaFoldDB" id="A0A814ZFQ8"/>
<dbReference type="InterPro" id="IPR031160">
    <property type="entry name" value="F_BAR_dom"/>
</dbReference>
<evidence type="ECO:0000256" key="4">
    <source>
        <dbReference type="SAM" id="MobiDB-lite"/>
    </source>
</evidence>
<evidence type="ECO:0000313" key="8">
    <source>
        <dbReference type="Proteomes" id="UP000663828"/>
    </source>
</evidence>
<gene>
    <name evidence="6" type="ORF">EDS130_LOCUS6176</name>
    <name evidence="7" type="ORF">XAT740_LOCUS25754</name>
</gene>
<keyword evidence="8" id="KW-1185">Reference proteome</keyword>
<feature type="coiled-coil region" evidence="3">
    <location>
        <begin position="197"/>
        <end position="242"/>
    </location>
</feature>
<dbReference type="InterPro" id="IPR027267">
    <property type="entry name" value="AH/BAR_dom_sf"/>
</dbReference>
<feature type="domain" description="F-BAR" evidence="5">
    <location>
        <begin position="36"/>
        <end position="301"/>
    </location>
</feature>
<feature type="compositionally biased region" description="Polar residues" evidence="4">
    <location>
        <begin position="305"/>
        <end position="316"/>
    </location>
</feature>
<dbReference type="GO" id="GO:0097320">
    <property type="term" value="P:plasma membrane tubulation"/>
    <property type="evidence" value="ECO:0007669"/>
    <property type="project" value="TreeGrafter"/>
</dbReference>